<sequence length="852" mass="91885">MARQAGLSAWLEKNFPDRSKLSKLDEREAKSAFRAIGSVASPSELSVLIKELPLGTTPPSSVSKTTQATGQLEESVRWARTVGTIEGAASANKPEVIRWLAEEKGVNLKAHSGHDWAGAATLGQLAGVLAAESGSLLVLSLCKELSIQWHPVTPMAAAKRGRLSVLKWLQEEGGCMLCEGVEAAARAERQTAVLQWTRNQQLVPRKKPCPLFARELSEQTDGQEPRTLGYLRAKWMMDKTGAVGSAESVAWLVKDKGLTLAPGAGEDGWGTVEEGRTRGLLTGAARGNNVDVLRCVEKGCPVDEARVRASAEEKGQSGVLKWLDSHKTSLKSPDQIEGPNPDFAIRLVSKYGDLEKVKNLGLSAARQCMRDATEHADMKDIRWLVGPKGMSLPLKATGTGGDKVVEAARLFGLVEGAARWGKLEMLLWADEEKKACLWKEGDKQTALCQAAAEAAARGGKEEVLNFLEKRGLRLVGTGGVGAALAVLAADEGHLGILHWLRKRGVQVGPQIFTAARAKEKEREAQTQGGGGAAEATRKGERLAEDLRAPKPKPRPEFVRRLESEYGALSALVAPEKEKGESMPSQADSNVHKFLLMDAAEVGNVDDIRWLVEEAGFSLAVDVWRAGYWSKGWRRTLGLLLGAANGNRVETLQWAVEKKGVDVLGQGWWQLVPLGANREVLLAHGQVAMCNAAKRGNREVIGYLRLQGVPLVSEVAEHAAVGGQIGTLDWLVSNPQSSASAVSLRVSKLEDLLDAEWFRMVTLTAHCKCVAETVLKELAAVKGSPLKRGREESDRGDVLMEAVEGGEGREENDVHMEAVEEGRGREEGDISLEAVESGGGREEDVKEGKGVDE</sequence>
<feature type="compositionally biased region" description="Basic and acidic residues" evidence="1">
    <location>
        <begin position="818"/>
        <end position="827"/>
    </location>
</feature>
<name>A0A0G4GJT5_9ALVE</name>
<dbReference type="VEuPathDB" id="CryptoDB:Cvel_4810"/>
<feature type="region of interest" description="Disordered" evidence="1">
    <location>
        <begin position="518"/>
        <end position="554"/>
    </location>
</feature>
<dbReference type="EMBL" id="CDMZ01001281">
    <property type="protein sequence ID" value="CEM30187.1"/>
    <property type="molecule type" value="Genomic_DNA"/>
</dbReference>
<dbReference type="PANTHER" id="PTHR46586">
    <property type="entry name" value="ANKYRIN REPEAT-CONTAINING PROTEIN"/>
    <property type="match status" value="1"/>
</dbReference>
<protein>
    <submittedName>
        <fullName evidence="2">Uncharacterized protein</fullName>
    </submittedName>
</protein>
<dbReference type="Gene3D" id="1.25.40.20">
    <property type="entry name" value="Ankyrin repeat-containing domain"/>
    <property type="match status" value="1"/>
</dbReference>
<dbReference type="InterPro" id="IPR036770">
    <property type="entry name" value="Ankyrin_rpt-contain_sf"/>
</dbReference>
<feature type="compositionally biased region" description="Basic and acidic residues" evidence="1">
    <location>
        <begin position="838"/>
        <end position="852"/>
    </location>
</feature>
<feature type="compositionally biased region" description="Basic and acidic residues" evidence="1">
    <location>
        <begin position="535"/>
        <end position="554"/>
    </location>
</feature>
<accession>A0A0G4GJT5</accession>
<evidence type="ECO:0000313" key="2">
    <source>
        <dbReference type="EMBL" id="CEM30187.1"/>
    </source>
</evidence>
<proteinExistence type="predicted"/>
<dbReference type="AlphaFoldDB" id="A0A0G4GJT5"/>
<evidence type="ECO:0000256" key="1">
    <source>
        <dbReference type="SAM" id="MobiDB-lite"/>
    </source>
</evidence>
<dbReference type="InterPro" id="IPR052050">
    <property type="entry name" value="SecEffector_AnkRepeat"/>
</dbReference>
<organism evidence="2">
    <name type="scientific">Chromera velia CCMP2878</name>
    <dbReference type="NCBI Taxonomy" id="1169474"/>
    <lineage>
        <taxon>Eukaryota</taxon>
        <taxon>Sar</taxon>
        <taxon>Alveolata</taxon>
        <taxon>Colpodellida</taxon>
        <taxon>Chromeraceae</taxon>
        <taxon>Chromera</taxon>
    </lineage>
</organism>
<feature type="region of interest" description="Disordered" evidence="1">
    <location>
        <begin position="818"/>
        <end position="852"/>
    </location>
</feature>
<dbReference type="SUPFAM" id="SSF48403">
    <property type="entry name" value="Ankyrin repeat"/>
    <property type="match status" value="1"/>
</dbReference>
<gene>
    <name evidence="2" type="ORF">Cvel_4810</name>
</gene>
<dbReference type="PANTHER" id="PTHR46586:SF3">
    <property type="entry name" value="ANKYRIN REPEAT-CONTAINING PROTEIN"/>
    <property type="match status" value="1"/>
</dbReference>
<reference evidence="2" key="1">
    <citation type="submission" date="2014-11" db="EMBL/GenBank/DDBJ databases">
        <authorList>
            <person name="Otto D Thomas"/>
            <person name="Naeem Raeece"/>
        </authorList>
    </citation>
    <scope>NUCLEOTIDE SEQUENCE</scope>
</reference>